<evidence type="ECO:0000313" key="3">
    <source>
        <dbReference type="Proteomes" id="UP001066276"/>
    </source>
</evidence>
<evidence type="ECO:0000256" key="1">
    <source>
        <dbReference type="SAM" id="MobiDB-lite"/>
    </source>
</evidence>
<proteinExistence type="predicted"/>
<organism evidence="2 3">
    <name type="scientific">Pleurodeles waltl</name>
    <name type="common">Iberian ribbed newt</name>
    <dbReference type="NCBI Taxonomy" id="8319"/>
    <lineage>
        <taxon>Eukaryota</taxon>
        <taxon>Metazoa</taxon>
        <taxon>Chordata</taxon>
        <taxon>Craniata</taxon>
        <taxon>Vertebrata</taxon>
        <taxon>Euteleostomi</taxon>
        <taxon>Amphibia</taxon>
        <taxon>Batrachia</taxon>
        <taxon>Caudata</taxon>
        <taxon>Salamandroidea</taxon>
        <taxon>Salamandridae</taxon>
        <taxon>Pleurodelinae</taxon>
        <taxon>Pleurodeles</taxon>
    </lineage>
</organism>
<dbReference type="Proteomes" id="UP001066276">
    <property type="component" value="Chromosome 2_1"/>
</dbReference>
<comment type="caution">
    <text evidence="2">The sequence shown here is derived from an EMBL/GenBank/DDBJ whole genome shotgun (WGS) entry which is preliminary data.</text>
</comment>
<dbReference type="EMBL" id="JANPWB010000003">
    <property type="protein sequence ID" value="KAJ1202210.1"/>
    <property type="molecule type" value="Genomic_DNA"/>
</dbReference>
<reference evidence="2" key="1">
    <citation type="journal article" date="2022" name="bioRxiv">
        <title>Sequencing and chromosome-scale assembly of the giantPleurodeles waltlgenome.</title>
        <authorList>
            <person name="Brown T."/>
            <person name="Elewa A."/>
            <person name="Iarovenko S."/>
            <person name="Subramanian E."/>
            <person name="Araus A.J."/>
            <person name="Petzold A."/>
            <person name="Susuki M."/>
            <person name="Suzuki K.-i.T."/>
            <person name="Hayashi T."/>
            <person name="Toyoda A."/>
            <person name="Oliveira C."/>
            <person name="Osipova E."/>
            <person name="Leigh N.D."/>
            <person name="Simon A."/>
            <person name="Yun M.H."/>
        </authorList>
    </citation>
    <scope>NUCLEOTIDE SEQUENCE</scope>
    <source>
        <strain evidence="2">20211129_DDA</strain>
        <tissue evidence="2">Liver</tissue>
    </source>
</reference>
<accession>A0AAV7VNR2</accession>
<dbReference type="AlphaFoldDB" id="A0AAV7VNR2"/>
<protein>
    <submittedName>
        <fullName evidence="2">Uncharacterized protein</fullName>
    </submittedName>
</protein>
<gene>
    <name evidence="2" type="ORF">NDU88_006011</name>
</gene>
<sequence length="194" mass="21043">MAIGAAGRASTPVARIRRGAGPTSKTCPANARLCRGRKPTGPRDGTEDQILPLLPWSTFTLFGHCAGCDLHCWARGAQPRSRPAPPAPVPRLHRDFTPGEDTCVVLCVQRSRPLYKQRTRCTVVVLDRTPIHRRTPRIGLSGISMPISLHYTGTPRNPLPAITGRSINISTVPAPRLALTAPKLEPHHHSAIAF</sequence>
<evidence type="ECO:0000313" key="2">
    <source>
        <dbReference type="EMBL" id="KAJ1202210.1"/>
    </source>
</evidence>
<feature type="region of interest" description="Disordered" evidence="1">
    <location>
        <begin position="1"/>
        <end position="48"/>
    </location>
</feature>
<name>A0AAV7VNR2_PLEWA</name>
<keyword evidence="3" id="KW-1185">Reference proteome</keyword>